<dbReference type="PANTHER" id="PTHR45084">
    <property type="entry name" value="ERAD-ASSOCIATED E3 UBIQUITIN-PROTEIN LIGASE COMPONENT HRD3A-RELATED"/>
    <property type="match status" value="1"/>
</dbReference>
<keyword evidence="2" id="KW-1185">Reference proteome</keyword>
<dbReference type="Proteomes" id="UP000824890">
    <property type="component" value="Unassembled WGS sequence"/>
</dbReference>
<dbReference type="PANTHER" id="PTHR45084:SF1">
    <property type="entry name" value="ERAD-ASSOCIATED E3 UBIQUITIN-PROTEIN LIGASE COMPONENT HRD3A-RELATED"/>
    <property type="match status" value="1"/>
</dbReference>
<reference evidence="1 2" key="1">
    <citation type="submission" date="2021-05" db="EMBL/GenBank/DDBJ databases">
        <title>Genome Assembly of Synthetic Allotetraploid Brassica napus Reveals Homoeologous Exchanges between Subgenomes.</title>
        <authorList>
            <person name="Davis J.T."/>
        </authorList>
    </citation>
    <scope>NUCLEOTIDE SEQUENCE [LARGE SCALE GENOMIC DNA]</scope>
    <source>
        <strain evidence="2">cv. Da-Ae</strain>
        <tissue evidence="1">Seedling</tissue>
    </source>
</reference>
<dbReference type="EMBL" id="JAGKQM010000017">
    <property type="protein sequence ID" value="KAH0867289.1"/>
    <property type="molecule type" value="Genomic_DNA"/>
</dbReference>
<sequence>MGFVYGTGMMREKSKSKFFLHHNFAAEGGNMQSKMTLAFTYLQQDMHDKAVKLYAELAETDVNSFLISKDSPVVEPTRIHSGTEENKGALRKSRGEEDEDFQILEYQAQKGNAAAMYKIGLFYYFGLRGAEVYGANFVSSCSIKLNTINIVTVGRLLCLWDSHNIKKNDEYMGISLLLLYEQQQLDLPSVSSLTPLWCCSGGLSRVDTMEGRKKKSSYQLENFTRSLPTPVNRKMACRLYLAQVATGSSQNLSGATDVFLLTHRGHRLRVTPYNFTSNHHTFTVSAISDNLFFGPQVEVCGNSNKAPVVDLKSGQPTAFASSAGDAAKIALGNDGANQPGSADCSFMNVQL</sequence>
<dbReference type="Gene3D" id="1.25.40.10">
    <property type="entry name" value="Tetratricopeptide repeat domain"/>
    <property type="match status" value="1"/>
</dbReference>
<proteinExistence type="predicted"/>
<dbReference type="SUPFAM" id="SSF81901">
    <property type="entry name" value="HCP-like"/>
    <property type="match status" value="1"/>
</dbReference>
<gene>
    <name evidence="1" type="ORF">HID58_074311</name>
</gene>
<evidence type="ECO:0000313" key="2">
    <source>
        <dbReference type="Proteomes" id="UP000824890"/>
    </source>
</evidence>
<dbReference type="InterPro" id="IPR011990">
    <property type="entry name" value="TPR-like_helical_dom_sf"/>
</dbReference>
<dbReference type="InterPro" id="IPR044623">
    <property type="entry name" value="HRD3"/>
</dbReference>
<name>A0ABQ7YGE0_BRANA</name>
<comment type="caution">
    <text evidence="1">The sequence shown here is derived from an EMBL/GenBank/DDBJ whole genome shotgun (WGS) entry which is preliminary data.</text>
</comment>
<evidence type="ECO:0000313" key="1">
    <source>
        <dbReference type="EMBL" id="KAH0867289.1"/>
    </source>
</evidence>
<organism evidence="1 2">
    <name type="scientific">Brassica napus</name>
    <name type="common">Rape</name>
    <dbReference type="NCBI Taxonomy" id="3708"/>
    <lineage>
        <taxon>Eukaryota</taxon>
        <taxon>Viridiplantae</taxon>
        <taxon>Streptophyta</taxon>
        <taxon>Embryophyta</taxon>
        <taxon>Tracheophyta</taxon>
        <taxon>Spermatophyta</taxon>
        <taxon>Magnoliopsida</taxon>
        <taxon>eudicotyledons</taxon>
        <taxon>Gunneridae</taxon>
        <taxon>Pentapetalae</taxon>
        <taxon>rosids</taxon>
        <taxon>malvids</taxon>
        <taxon>Brassicales</taxon>
        <taxon>Brassicaceae</taxon>
        <taxon>Brassiceae</taxon>
        <taxon>Brassica</taxon>
    </lineage>
</organism>
<accession>A0ABQ7YGE0</accession>
<protein>
    <submittedName>
        <fullName evidence="1">Uncharacterized protein</fullName>
    </submittedName>
</protein>